<evidence type="ECO:0000256" key="1">
    <source>
        <dbReference type="ARBA" id="ARBA00000151"/>
    </source>
</evidence>
<evidence type="ECO:0000256" key="3">
    <source>
        <dbReference type="ARBA" id="ARBA00004769"/>
    </source>
</evidence>
<dbReference type="GO" id="GO:0005829">
    <property type="term" value="C:cytosol"/>
    <property type="evidence" value="ECO:0007669"/>
    <property type="project" value="TreeGrafter"/>
</dbReference>
<evidence type="ECO:0000256" key="10">
    <source>
        <dbReference type="ARBA" id="ARBA00042102"/>
    </source>
</evidence>
<dbReference type="Proteomes" id="UP000253090">
    <property type="component" value="Unassembled WGS sequence"/>
</dbReference>
<evidence type="ECO:0000313" key="14">
    <source>
        <dbReference type="Proteomes" id="UP000253090"/>
    </source>
</evidence>
<accession>A0A369BJC0</accession>
<evidence type="ECO:0000256" key="4">
    <source>
        <dbReference type="ARBA" id="ARBA00009879"/>
    </source>
</evidence>
<evidence type="ECO:0000256" key="9">
    <source>
        <dbReference type="ARBA" id="ARBA00037917"/>
    </source>
</evidence>
<dbReference type="PANTHER" id="PTHR20858">
    <property type="entry name" value="PHOSPHOMETHYLPYRIMIDINE KINASE"/>
    <property type="match status" value="1"/>
</dbReference>
<keyword evidence="8" id="KW-0784">Thiamine biosynthesis</keyword>
<dbReference type="EMBL" id="QPJW01000003">
    <property type="protein sequence ID" value="RCX20688.1"/>
    <property type="molecule type" value="Genomic_DNA"/>
</dbReference>
<dbReference type="AlphaFoldDB" id="A0A369BJC0"/>
<keyword evidence="13" id="KW-0418">Kinase</keyword>
<organism evidence="13 14">
    <name type="scientific">Fontibacillus phaseoli</name>
    <dbReference type="NCBI Taxonomy" id="1416533"/>
    <lineage>
        <taxon>Bacteria</taxon>
        <taxon>Bacillati</taxon>
        <taxon>Bacillota</taxon>
        <taxon>Bacilli</taxon>
        <taxon>Bacillales</taxon>
        <taxon>Paenibacillaceae</taxon>
        <taxon>Fontibacillus</taxon>
    </lineage>
</organism>
<proteinExistence type="inferred from homology"/>
<keyword evidence="13" id="KW-0808">Transferase</keyword>
<evidence type="ECO:0000313" key="13">
    <source>
        <dbReference type="EMBL" id="RCX20688.1"/>
    </source>
</evidence>
<dbReference type="CDD" id="cd01169">
    <property type="entry name" value="HMPP_kinase"/>
    <property type="match status" value="1"/>
</dbReference>
<dbReference type="InterPro" id="IPR029056">
    <property type="entry name" value="Ribokinase-like"/>
</dbReference>
<dbReference type="GO" id="GO:0008972">
    <property type="term" value="F:phosphomethylpyrimidine kinase activity"/>
    <property type="evidence" value="ECO:0007669"/>
    <property type="project" value="UniProtKB-EC"/>
</dbReference>
<evidence type="ECO:0000256" key="11">
    <source>
        <dbReference type="ARBA" id="ARBA00043176"/>
    </source>
</evidence>
<dbReference type="Gene3D" id="3.40.1190.20">
    <property type="match status" value="1"/>
</dbReference>
<comment type="similarity">
    <text evidence="4">Belongs to the ThiD family.</text>
</comment>
<protein>
    <recommendedName>
        <fullName evidence="7">Hydroxymethylpyrimidine/phosphomethylpyrimidine kinase</fullName>
        <ecNumber evidence="5">2.7.1.49</ecNumber>
        <ecNumber evidence="6">2.7.4.7</ecNumber>
    </recommendedName>
    <alternativeName>
        <fullName evidence="10">Hydroxymethylpyrimidine kinase</fullName>
    </alternativeName>
    <alternativeName>
        <fullName evidence="11">Hydroxymethylpyrimidine phosphate kinase</fullName>
    </alternativeName>
</protein>
<dbReference type="EC" id="2.7.4.7" evidence="6"/>
<dbReference type="RefSeq" id="WP_114496735.1">
    <property type="nucleotide sequence ID" value="NZ_QPJW01000003.1"/>
</dbReference>
<evidence type="ECO:0000259" key="12">
    <source>
        <dbReference type="Pfam" id="PF08543"/>
    </source>
</evidence>
<dbReference type="GO" id="GO:0009228">
    <property type="term" value="P:thiamine biosynthetic process"/>
    <property type="evidence" value="ECO:0007669"/>
    <property type="project" value="UniProtKB-KW"/>
</dbReference>
<dbReference type="InterPro" id="IPR013749">
    <property type="entry name" value="PM/HMP-P_kinase-1"/>
</dbReference>
<evidence type="ECO:0000256" key="6">
    <source>
        <dbReference type="ARBA" id="ARBA00012963"/>
    </source>
</evidence>
<dbReference type="SUPFAM" id="SSF53613">
    <property type="entry name" value="Ribokinase-like"/>
    <property type="match status" value="1"/>
</dbReference>
<dbReference type="GO" id="GO:0008902">
    <property type="term" value="F:hydroxymethylpyrimidine kinase activity"/>
    <property type="evidence" value="ECO:0007669"/>
    <property type="project" value="UniProtKB-EC"/>
</dbReference>
<evidence type="ECO:0000256" key="2">
    <source>
        <dbReference type="ARBA" id="ARBA00000565"/>
    </source>
</evidence>
<comment type="pathway">
    <text evidence="3">Cofactor biosynthesis; thiamine diphosphate biosynthesis; 4-amino-2-methyl-5-diphosphomethylpyrimidine from 5-amino-1-(5-phospho-D-ribosyl)imidazole: step 3/3.</text>
</comment>
<dbReference type="InterPro" id="IPR004399">
    <property type="entry name" value="HMP/HMP-P_kinase_dom"/>
</dbReference>
<keyword evidence="14" id="KW-1185">Reference proteome</keyword>
<dbReference type="OrthoDB" id="9810880at2"/>
<reference evidence="13 14" key="1">
    <citation type="submission" date="2018-07" db="EMBL/GenBank/DDBJ databases">
        <title>Genomic Encyclopedia of Type Strains, Phase III (KMG-III): the genomes of soil and plant-associated and newly described type strains.</title>
        <authorList>
            <person name="Whitman W."/>
        </authorList>
    </citation>
    <scope>NUCLEOTIDE SEQUENCE [LARGE SCALE GENOMIC DNA]</scope>
    <source>
        <strain evidence="13 14">CECT 8333</strain>
    </source>
</reference>
<dbReference type="EC" id="2.7.1.49" evidence="5"/>
<comment type="pathway">
    <text evidence="9">Cofactor biosynthesis; thiamine diphosphate biosynthesis; 4-amino-2-methyl-5-diphosphomethylpyrimidine from 5-amino-1-(5-phospho-D-ribosyl)imidazole: step 2/3.</text>
</comment>
<name>A0A369BJC0_9BACL</name>
<comment type="catalytic activity">
    <reaction evidence="1">
        <text>4-amino-5-hydroxymethyl-2-methylpyrimidine + ATP = 4-amino-2-methyl-5-(phosphooxymethyl)pyrimidine + ADP + H(+)</text>
        <dbReference type="Rhea" id="RHEA:23096"/>
        <dbReference type="ChEBI" id="CHEBI:15378"/>
        <dbReference type="ChEBI" id="CHEBI:16892"/>
        <dbReference type="ChEBI" id="CHEBI:30616"/>
        <dbReference type="ChEBI" id="CHEBI:58354"/>
        <dbReference type="ChEBI" id="CHEBI:456216"/>
        <dbReference type="EC" id="2.7.1.49"/>
    </reaction>
</comment>
<evidence type="ECO:0000256" key="5">
    <source>
        <dbReference type="ARBA" id="ARBA00012135"/>
    </source>
</evidence>
<sequence length="311" mass="32209">MTGLRISKALTIAGSDSGGGAGIQADLKTFQELDVYGMSAITAVTVQNTLGVSGVYPLPPEAAAEQIRSVGSDLGVDAVKTGMLFDAGIIRAVSAEIRKFGWERVVVDPVMIAKGGAELLRQEAVLALKEELLPLALVVTPNIPEAEVLAGMAIRTMQDRREAAKIISAMGPKLVVIKGGHDGGDGGVGNVGNAVNTVNGANGEKAGNDGHEGIYERGDSGNMEVVDLIYNGGNFTELSGKRIPTVHTHGTGCTFSAALTAGLAKGLPAPEAIVIARDFIQAAIEDVLALGHGHGPTNHWAYRRRMAVSAR</sequence>
<gene>
    <name evidence="13" type="ORF">DFP94_103420</name>
</gene>
<dbReference type="PANTHER" id="PTHR20858:SF17">
    <property type="entry name" value="HYDROXYMETHYLPYRIMIDINE_PHOSPHOMETHYLPYRIMIDINE KINASE THI20-RELATED"/>
    <property type="match status" value="1"/>
</dbReference>
<dbReference type="NCBIfam" id="TIGR00097">
    <property type="entry name" value="HMP-P_kinase"/>
    <property type="match status" value="1"/>
</dbReference>
<dbReference type="Pfam" id="PF08543">
    <property type="entry name" value="Phos_pyr_kin"/>
    <property type="match status" value="1"/>
</dbReference>
<comment type="catalytic activity">
    <reaction evidence="2">
        <text>4-amino-2-methyl-5-(phosphooxymethyl)pyrimidine + ATP = 4-amino-2-methyl-5-(diphosphooxymethyl)pyrimidine + ADP</text>
        <dbReference type="Rhea" id="RHEA:19893"/>
        <dbReference type="ChEBI" id="CHEBI:30616"/>
        <dbReference type="ChEBI" id="CHEBI:57841"/>
        <dbReference type="ChEBI" id="CHEBI:58354"/>
        <dbReference type="ChEBI" id="CHEBI:456216"/>
        <dbReference type="EC" id="2.7.4.7"/>
    </reaction>
</comment>
<evidence type="ECO:0000256" key="7">
    <source>
        <dbReference type="ARBA" id="ARBA00019161"/>
    </source>
</evidence>
<evidence type="ECO:0000256" key="8">
    <source>
        <dbReference type="ARBA" id="ARBA00022977"/>
    </source>
</evidence>
<feature type="domain" description="Pyridoxamine kinase/Phosphomethylpyrimidine kinase" evidence="12">
    <location>
        <begin position="16"/>
        <end position="298"/>
    </location>
</feature>
<comment type="caution">
    <text evidence="13">The sequence shown here is derived from an EMBL/GenBank/DDBJ whole genome shotgun (WGS) entry which is preliminary data.</text>
</comment>